<dbReference type="SUPFAM" id="SSF48452">
    <property type="entry name" value="TPR-like"/>
    <property type="match status" value="1"/>
</dbReference>
<protein>
    <submittedName>
        <fullName evidence="1">GGDEF domain-containing protein</fullName>
        <ecNumber evidence="1">2.7.7.65</ecNumber>
    </submittedName>
</protein>
<dbReference type="SMART" id="SM00267">
    <property type="entry name" value="GGDEF"/>
    <property type="match status" value="1"/>
</dbReference>
<evidence type="ECO:0000313" key="2">
    <source>
        <dbReference type="Proteomes" id="UP001548189"/>
    </source>
</evidence>
<dbReference type="EMBL" id="JBEVCJ010000041">
    <property type="protein sequence ID" value="MET1257253.1"/>
    <property type="molecule type" value="Genomic_DNA"/>
</dbReference>
<dbReference type="EC" id="2.7.7.65" evidence="1"/>
<dbReference type="Proteomes" id="UP001548189">
    <property type="component" value="Unassembled WGS sequence"/>
</dbReference>
<keyword evidence="1" id="KW-0548">Nucleotidyltransferase</keyword>
<dbReference type="SUPFAM" id="SSF55073">
    <property type="entry name" value="Nucleotide cyclase"/>
    <property type="match status" value="1"/>
</dbReference>
<dbReference type="InterPro" id="IPR050469">
    <property type="entry name" value="Diguanylate_Cyclase"/>
</dbReference>
<dbReference type="PANTHER" id="PTHR45138:SF9">
    <property type="entry name" value="DIGUANYLATE CYCLASE DGCM-RELATED"/>
    <property type="match status" value="1"/>
</dbReference>
<dbReference type="InterPro" id="IPR000160">
    <property type="entry name" value="GGDEF_dom"/>
</dbReference>
<evidence type="ECO:0000313" key="1">
    <source>
        <dbReference type="EMBL" id="MET1257253.1"/>
    </source>
</evidence>
<dbReference type="PROSITE" id="PS50887">
    <property type="entry name" value="GGDEF"/>
    <property type="match status" value="1"/>
</dbReference>
<dbReference type="InterPro" id="IPR011990">
    <property type="entry name" value="TPR-like_helical_dom_sf"/>
</dbReference>
<dbReference type="SMART" id="SM00028">
    <property type="entry name" value="TPR"/>
    <property type="match status" value="3"/>
</dbReference>
<dbReference type="Gene3D" id="1.25.40.10">
    <property type="entry name" value="Tetratricopeptide repeat domain"/>
    <property type="match status" value="1"/>
</dbReference>
<dbReference type="PANTHER" id="PTHR45138">
    <property type="entry name" value="REGULATORY COMPONENTS OF SENSORY TRANSDUCTION SYSTEM"/>
    <property type="match status" value="1"/>
</dbReference>
<dbReference type="InterPro" id="IPR019734">
    <property type="entry name" value="TPR_rpt"/>
</dbReference>
<dbReference type="Gene3D" id="3.30.70.270">
    <property type="match status" value="1"/>
</dbReference>
<keyword evidence="2" id="KW-1185">Reference proteome</keyword>
<gene>
    <name evidence="1" type="ORF">ABVT43_19065</name>
</gene>
<dbReference type="InterPro" id="IPR043128">
    <property type="entry name" value="Rev_trsase/Diguanyl_cyclase"/>
</dbReference>
<dbReference type="Pfam" id="PF00990">
    <property type="entry name" value="GGDEF"/>
    <property type="match status" value="1"/>
</dbReference>
<comment type="caution">
    <text evidence="1">The sequence shown here is derived from an EMBL/GenBank/DDBJ whole genome shotgun (WGS) entry which is preliminary data.</text>
</comment>
<dbReference type="CDD" id="cd01949">
    <property type="entry name" value="GGDEF"/>
    <property type="match status" value="1"/>
</dbReference>
<keyword evidence="1" id="KW-0808">Transferase</keyword>
<name>A0ABV2BZ90_9GAMM</name>
<accession>A0ABV2BZ90</accession>
<proteinExistence type="predicted"/>
<dbReference type="InterPro" id="IPR029787">
    <property type="entry name" value="Nucleotide_cyclase"/>
</dbReference>
<organism evidence="1 2">
    <name type="scientific">Aliikangiella maris</name>
    <dbReference type="NCBI Taxonomy" id="3162458"/>
    <lineage>
        <taxon>Bacteria</taxon>
        <taxon>Pseudomonadati</taxon>
        <taxon>Pseudomonadota</taxon>
        <taxon>Gammaproteobacteria</taxon>
        <taxon>Oceanospirillales</taxon>
        <taxon>Pleioneaceae</taxon>
        <taxon>Aliikangiella</taxon>
    </lineage>
</organism>
<reference evidence="1 2" key="1">
    <citation type="submission" date="2024-06" db="EMBL/GenBank/DDBJ databases">
        <authorList>
            <person name="Li F."/>
        </authorList>
    </citation>
    <scope>NUCLEOTIDE SEQUENCE [LARGE SCALE GENOMIC DNA]</scope>
    <source>
        <strain evidence="1 2">GXAS 311</strain>
    </source>
</reference>
<dbReference type="NCBIfam" id="TIGR00254">
    <property type="entry name" value="GGDEF"/>
    <property type="match status" value="1"/>
</dbReference>
<sequence>MQLQYSPVKYLSIVERADNLQIFGYFLLLGIFILFLFVGSLQAKDNSEITPHHSIRLDSDPIKLIEQSEQQLQQPQKDIERINTLNSLIMAKLELSPDINLTQPINQAITLSSKLELAEFQCHFKLVKYRVLSSNNALDEDNNLIADIVDCAKRYEATYIEVLYLLFYADSLIAQRNYSQAAELYIKAFTVAETIDLVRYKRIILMRMAHMNNNMNNIEEAHANVERAIATLTGKNQFHDLSLIYMSKAYFYESERKFDSAEKYYKEALTLATAYKNIKNMHYLKGKIAYMDELKGNIEAALKTYLELYQEAFDKNYIDRQVLAGIAIANIYYKQRKYEQALTLINEIEEKAFKIEDQYSISQIYKAKSNIFEKKVEWKKAYFQLKEWIQIQHEIYQNSSEKDLNQLLYAFEISRQENENTLLKQKEESQAIEIKQHKTQQHLFLAMISLFILSVIYLLHHAVQQRKVQKKLAKLALTDELTGSSNRRDVLQKLEDEISRAQRYQHSLTIAIIDLDYFKKINDNFGHETGDKVLIAFAKICKQNLRASDLMGRVGGEEWLLAFPHTTIHETVDIISRIQADFREKTIPPIDYPLTFSVGVTNYHDNAATITAMTKNADEALYEAKNSGRNKIVVSAKSHHLQINVA</sequence>
<dbReference type="GO" id="GO:0052621">
    <property type="term" value="F:diguanylate cyclase activity"/>
    <property type="evidence" value="ECO:0007669"/>
    <property type="project" value="UniProtKB-EC"/>
</dbReference>